<dbReference type="GO" id="GO:0046872">
    <property type="term" value="F:metal ion binding"/>
    <property type="evidence" value="ECO:0007669"/>
    <property type="project" value="UniProtKB-KW"/>
</dbReference>
<name>T1ADM4_9ZZZZ</name>
<sequence>RSTLVSNVDNLLEFDRTIFYPTGGGQPFDTGTIRVSGKSYNVIDVIKKGDALLHKIDSPLEASRGEVIQEIDWNRRYSHMRYHTAIHIIDAVVHHSAGKYGLITGSQIYQDRARVDFDFPEFSRELADKIIDDSNLVIAQKHPILIKEMTSEEALAIPDLARTEPGRELIRKLSMVRVIEIVGVDAQADGGTHVNNTAEVGKIHLSGIESKGRRNKRMNIVLGSR</sequence>
<dbReference type="AlphaFoldDB" id="T1ADM4"/>
<dbReference type="SMART" id="SM00863">
    <property type="entry name" value="tRNA_SAD"/>
    <property type="match status" value="1"/>
</dbReference>
<feature type="non-terminal residue" evidence="6">
    <location>
        <position position="1"/>
    </location>
</feature>
<dbReference type="PANTHER" id="PTHR43462:SF1">
    <property type="entry name" value="ALANYL-TRNA EDITING PROTEIN AARSD1"/>
    <property type="match status" value="1"/>
</dbReference>
<comment type="subcellular location">
    <subcellularLocation>
        <location evidence="2">Cytoplasm</location>
    </subcellularLocation>
</comment>
<dbReference type="GO" id="GO:0003676">
    <property type="term" value="F:nucleic acid binding"/>
    <property type="evidence" value="ECO:0007669"/>
    <property type="project" value="InterPro"/>
</dbReference>
<dbReference type="SUPFAM" id="SSF50447">
    <property type="entry name" value="Translation proteins"/>
    <property type="match status" value="1"/>
</dbReference>
<dbReference type="PANTHER" id="PTHR43462">
    <property type="entry name" value="ALANYL-TRNA EDITING PROTEIN"/>
    <property type="match status" value="1"/>
</dbReference>
<dbReference type="InterPro" id="IPR018164">
    <property type="entry name" value="Ala-tRNA-synth_IIc_N"/>
</dbReference>
<keyword evidence="3" id="KW-0479">Metal-binding</keyword>
<dbReference type="InterPro" id="IPR018165">
    <property type="entry name" value="Ala-tRNA-synth_IIc_core"/>
</dbReference>
<keyword evidence="4" id="KW-0862">Zinc</keyword>
<dbReference type="GO" id="GO:0005524">
    <property type="term" value="F:ATP binding"/>
    <property type="evidence" value="ECO:0007669"/>
    <property type="project" value="InterPro"/>
</dbReference>
<dbReference type="GO" id="GO:0004813">
    <property type="term" value="F:alanine-tRNA ligase activity"/>
    <property type="evidence" value="ECO:0007669"/>
    <property type="project" value="InterPro"/>
</dbReference>
<dbReference type="InterPro" id="IPR012947">
    <property type="entry name" value="tRNA_SAD"/>
</dbReference>
<dbReference type="PROSITE" id="PS50860">
    <property type="entry name" value="AA_TRNA_LIGASE_II_ALA"/>
    <property type="match status" value="1"/>
</dbReference>
<dbReference type="Gene3D" id="2.40.30.130">
    <property type="match status" value="1"/>
</dbReference>
<dbReference type="Pfam" id="PF01411">
    <property type="entry name" value="tRNA-synt_2c"/>
    <property type="match status" value="1"/>
</dbReference>
<keyword evidence="6" id="KW-0030">Aminoacyl-tRNA synthetase</keyword>
<feature type="domain" description="Alanyl-transfer RNA synthetases family profile" evidence="5">
    <location>
        <begin position="1"/>
        <end position="225"/>
    </location>
</feature>
<dbReference type="GO" id="GO:0006419">
    <property type="term" value="P:alanyl-tRNA aminoacylation"/>
    <property type="evidence" value="ECO:0007669"/>
    <property type="project" value="InterPro"/>
</dbReference>
<comment type="cofactor">
    <cofactor evidence="1">
        <name>Zn(2+)</name>
        <dbReference type="ChEBI" id="CHEBI:29105"/>
    </cofactor>
</comment>
<evidence type="ECO:0000256" key="4">
    <source>
        <dbReference type="ARBA" id="ARBA00022833"/>
    </source>
</evidence>
<evidence type="ECO:0000313" key="6">
    <source>
        <dbReference type="EMBL" id="EQD39069.1"/>
    </source>
</evidence>
<dbReference type="Pfam" id="PF07973">
    <property type="entry name" value="tRNA_SAD"/>
    <property type="match status" value="1"/>
</dbReference>
<evidence type="ECO:0000256" key="2">
    <source>
        <dbReference type="ARBA" id="ARBA00004496"/>
    </source>
</evidence>
<dbReference type="GO" id="GO:0002161">
    <property type="term" value="F:aminoacyl-tRNA deacylase activity"/>
    <property type="evidence" value="ECO:0007669"/>
    <property type="project" value="UniProtKB-ARBA"/>
</dbReference>
<evidence type="ECO:0000256" key="3">
    <source>
        <dbReference type="ARBA" id="ARBA00022723"/>
    </source>
</evidence>
<dbReference type="EMBL" id="AUZY01010347">
    <property type="protein sequence ID" value="EQD39069.1"/>
    <property type="molecule type" value="Genomic_DNA"/>
</dbReference>
<proteinExistence type="predicted"/>
<dbReference type="SUPFAM" id="SSF55186">
    <property type="entry name" value="ThrRS/AlaRS common domain"/>
    <property type="match status" value="1"/>
</dbReference>
<reference evidence="6" key="1">
    <citation type="submission" date="2013-08" db="EMBL/GenBank/DDBJ databases">
        <authorList>
            <person name="Mendez C."/>
            <person name="Richter M."/>
            <person name="Ferrer M."/>
            <person name="Sanchez J."/>
        </authorList>
    </citation>
    <scope>NUCLEOTIDE SEQUENCE</scope>
</reference>
<dbReference type="InterPro" id="IPR051335">
    <property type="entry name" value="Alanyl-tRNA_Editing_Enzymes"/>
</dbReference>
<dbReference type="Gene3D" id="3.30.980.10">
    <property type="entry name" value="Threonyl-trna Synthetase, Chain A, domain 2"/>
    <property type="match status" value="1"/>
</dbReference>
<gene>
    <name evidence="6" type="ORF">B1B_15548</name>
</gene>
<protein>
    <submittedName>
        <fullName evidence="6">Threonyl/alanyl tRNA synthetase SAD</fullName>
    </submittedName>
</protein>
<organism evidence="6">
    <name type="scientific">mine drainage metagenome</name>
    <dbReference type="NCBI Taxonomy" id="410659"/>
    <lineage>
        <taxon>unclassified sequences</taxon>
        <taxon>metagenomes</taxon>
        <taxon>ecological metagenomes</taxon>
    </lineage>
</organism>
<reference evidence="6" key="2">
    <citation type="journal article" date="2014" name="ISME J.">
        <title>Microbial stratification in low pH oxic and suboxic macroscopic growths along an acid mine drainage.</title>
        <authorList>
            <person name="Mendez-Garcia C."/>
            <person name="Mesa V."/>
            <person name="Sprenger R.R."/>
            <person name="Richter M."/>
            <person name="Diez M.S."/>
            <person name="Solano J."/>
            <person name="Bargiela R."/>
            <person name="Golyshina O.V."/>
            <person name="Manteca A."/>
            <person name="Ramos J.L."/>
            <person name="Gallego J.R."/>
            <person name="Llorente I."/>
            <person name="Martins Dos Santos V.A."/>
            <person name="Jensen O.N."/>
            <person name="Pelaez A.I."/>
            <person name="Sanchez J."/>
            <person name="Ferrer M."/>
        </authorList>
    </citation>
    <scope>NUCLEOTIDE SEQUENCE</scope>
</reference>
<dbReference type="InterPro" id="IPR009000">
    <property type="entry name" value="Transl_B-barrel_sf"/>
</dbReference>
<accession>T1ADM4</accession>
<dbReference type="GO" id="GO:0005737">
    <property type="term" value="C:cytoplasm"/>
    <property type="evidence" value="ECO:0007669"/>
    <property type="project" value="UniProtKB-SubCell"/>
</dbReference>
<evidence type="ECO:0000256" key="1">
    <source>
        <dbReference type="ARBA" id="ARBA00001947"/>
    </source>
</evidence>
<evidence type="ECO:0000259" key="5">
    <source>
        <dbReference type="PROSITE" id="PS50860"/>
    </source>
</evidence>
<keyword evidence="6" id="KW-0436">Ligase</keyword>
<comment type="caution">
    <text evidence="6">The sequence shown here is derived from an EMBL/GenBank/DDBJ whole genome shotgun (WGS) entry which is preliminary data.</text>
</comment>
<dbReference type="InterPro" id="IPR018163">
    <property type="entry name" value="Thr/Ala-tRNA-synth_IIc_edit"/>
</dbReference>